<organism evidence="2 3">
    <name type="scientific">Microbaculum marinum</name>
    <dbReference type="NCBI Taxonomy" id="1764581"/>
    <lineage>
        <taxon>Bacteria</taxon>
        <taxon>Pseudomonadati</taxon>
        <taxon>Pseudomonadota</taxon>
        <taxon>Alphaproteobacteria</taxon>
        <taxon>Hyphomicrobiales</taxon>
        <taxon>Tepidamorphaceae</taxon>
        <taxon>Microbaculum</taxon>
    </lineage>
</organism>
<dbReference type="SUPFAM" id="SSF53850">
    <property type="entry name" value="Periplasmic binding protein-like II"/>
    <property type="match status" value="1"/>
</dbReference>
<evidence type="ECO:0000313" key="3">
    <source>
        <dbReference type="Proteomes" id="UP001378188"/>
    </source>
</evidence>
<dbReference type="EMBL" id="JAZHOF010000001">
    <property type="protein sequence ID" value="MEJ8570346.1"/>
    <property type="molecule type" value="Genomic_DNA"/>
</dbReference>
<name>A0AAW9RKN7_9HYPH</name>
<dbReference type="AlphaFoldDB" id="A0AAW9RKN7"/>
<dbReference type="RefSeq" id="WP_340328076.1">
    <property type="nucleotide sequence ID" value="NZ_JAZHOF010000001.1"/>
</dbReference>
<dbReference type="InterPro" id="IPR006311">
    <property type="entry name" value="TAT_signal"/>
</dbReference>
<gene>
    <name evidence="2" type="ORF">V3328_02610</name>
</gene>
<feature type="signal peptide" evidence="1">
    <location>
        <begin position="1"/>
        <end position="23"/>
    </location>
</feature>
<evidence type="ECO:0000256" key="1">
    <source>
        <dbReference type="SAM" id="SignalP"/>
    </source>
</evidence>
<dbReference type="PIRSF" id="PIRSF027386">
    <property type="entry name" value="UCP027386_ABC_sbc_TM0202"/>
    <property type="match status" value="1"/>
</dbReference>
<dbReference type="Proteomes" id="UP001378188">
    <property type="component" value="Unassembled WGS sequence"/>
</dbReference>
<dbReference type="PANTHER" id="PTHR30024:SF46">
    <property type="entry name" value="ABC TRANSPORTER, SUBSTRATE-BINDING LIPOPROTEIN"/>
    <property type="match status" value="1"/>
</dbReference>
<dbReference type="Gene3D" id="3.40.190.10">
    <property type="entry name" value="Periplasmic binding protein-like II"/>
    <property type="match status" value="2"/>
</dbReference>
<feature type="chain" id="PRO_5043959421" evidence="1">
    <location>
        <begin position="24"/>
        <end position="331"/>
    </location>
</feature>
<reference evidence="2 3" key="1">
    <citation type="submission" date="2024-02" db="EMBL/GenBank/DDBJ databases">
        <title>Genome analysis and characterization of Microbaculum marinisediminis sp. nov., isolated from marine sediment.</title>
        <authorList>
            <person name="Du Z.-J."/>
            <person name="Ye Y.-Q."/>
            <person name="Zhang Z.-R."/>
            <person name="Yuan S.-M."/>
            <person name="Zhang X.-Y."/>
        </authorList>
    </citation>
    <scope>NUCLEOTIDE SEQUENCE [LARGE SCALE GENOMIC DNA]</scope>
    <source>
        <strain evidence="2 3">SDUM1044001</strain>
    </source>
</reference>
<proteinExistence type="predicted"/>
<keyword evidence="1" id="KW-0732">Signal</keyword>
<keyword evidence="3" id="KW-1185">Reference proteome</keyword>
<dbReference type="InterPro" id="IPR027024">
    <property type="entry name" value="UCP027386_ABC_sbc_TM0202"/>
</dbReference>
<evidence type="ECO:0000313" key="2">
    <source>
        <dbReference type="EMBL" id="MEJ8570346.1"/>
    </source>
</evidence>
<dbReference type="Pfam" id="PF12974">
    <property type="entry name" value="Phosphonate-bd"/>
    <property type="match status" value="1"/>
</dbReference>
<comment type="caution">
    <text evidence="2">The sequence shown here is derived from an EMBL/GenBank/DDBJ whole genome shotgun (WGS) entry which is preliminary data.</text>
</comment>
<protein>
    <submittedName>
        <fullName evidence="2">ABC transporter substrate-binding protein</fullName>
    </submittedName>
</protein>
<dbReference type="PANTHER" id="PTHR30024">
    <property type="entry name" value="ALIPHATIC SULFONATES-BINDING PROTEIN-RELATED"/>
    <property type="match status" value="1"/>
</dbReference>
<dbReference type="PROSITE" id="PS51318">
    <property type="entry name" value="TAT"/>
    <property type="match status" value="1"/>
</dbReference>
<sequence>MPSFQTSRRTLLLAALAGSAALALPDGLRAQARVAGLALYGPPAGPSVTLAHAVATGKFADLADTATMTAWRNPDELRAGLTSGTIELSVVPVQAAANLYNRDFPIRLANVMTNGLLYIASGDATIADIPDLAGRTVAVPFRGDTPEILFSQLLAHHGLNAETGLQITYAGSPIEAMQLLLAGRVEAALTAEPSTTAAVLQGRQAGKDIRRVINLQEAWGAMTGAAPVVPQAGLAIIKAFLDEHGEVVPAILSAIETATAEVLADPTTAAANATDALGMPAPLLAASIPHSNLVARPASDARVDVERMLTAMAGDDMARIGGKLPDDAFYL</sequence>
<accession>A0AAW9RKN7</accession>